<dbReference type="HOGENOM" id="CLU_299356_0_0_1"/>
<evidence type="ECO:0008006" key="4">
    <source>
        <dbReference type="Google" id="ProtNLM"/>
    </source>
</evidence>
<feature type="region of interest" description="Disordered" evidence="1">
    <location>
        <begin position="1"/>
        <end position="86"/>
    </location>
</feature>
<dbReference type="AlphaFoldDB" id="D8Q798"/>
<feature type="compositionally biased region" description="Polar residues" evidence="1">
    <location>
        <begin position="253"/>
        <end position="269"/>
    </location>
</feature>
<feature type="compositionally biased region" description="Low complexity" evidence="1">
    <location>
        <begin position="320"/>
        <end position="332"/>
    </location>
</feature>
<feature type="compositionally biased region" description="Polar residues" evidence="1">
    <location>
        <begin position="536"/>
        <end position="552"/>
    </location>
</feature>
<feature type="compositionally biased region" description="Low complexity" evidence="1">
    <location>
        <begin position="135"/>
        <end position="147"/>
    </location>
</feature>
<dbReference type="OMA" id="FEIYQPY"/>
<gene>
    <name evidence="2" type="ORF">SCHCODRAFT_235335</name>
</gene>
<evidence type="ECO:0000313" key="3">
    <source>
        <dbReference type="Proteomes" id="UP000007431"/>
    </source>
</evidence>
<sequence length="961" mass="105833">MNLGRSYSRSRSKSRSPVPPSPQPPSSPRFLPPSHYAAAAGVPYNPPSRNKDDDTRSKARPSPEAREHAATPPCDVPSESSFEFKPRTESRFSLFARRLSVSHPRPAEQDVNAADVPDIPMLEAQLLPTLRDTITRMTRPPSSASSAPPSPMLDPPRDRRRSVSPAASSSPRPQETHAPPLPPAEPRDHNTSRKSSNRRNTVVAGAPPPKSPRPGELYDSPLPMEPQESRPQESRSTRTPEPTSHRRRHHTTEAPSQSSRHADTRTTTPAPREAKTANAPESARERRPSKTALKSALRSPTPKSPRPSNVAWTPTPTTPKPSKASSSRTPTSNTSALQTPSRSNASGASPGFSQIPRPNQSRRGKFSDDSDVEYRYRADAVDRRKLVITNPSHSSSESEREPSSSVRRTLASPKTNRQYQTLPARPSKLSDKTAQVLKRLSQTQHTPRPRQTYFGDADTESASEGSVGHGPSDSVTSTESVDPPPPPPSQRSRGSTDRMRRQSALLDIVGALRAPKGETAREESEYEGEPTAVAYSGTSGTYSATADNSSAQESSEDESEYSEYEDEPPRTPMPQNTPVMGQHRAGGAVPTFTFSDDDGGTHQHARSTTPTRLSRNEPDDQLRDLDAVALAQQARAVAVRERLALGIPPSASDELPSRHMRTDSDASVFSSIDSISMQLQDSASDLSSGAEAMLRKLSTNGRAREGWRRGMQGPVVDRRDVQTSADRREAQASADRRDRQLPDRREAQSSADRRDRQDYQETDSGEESAATDSNIDRSVSHFFDIPVKERVRFAETDTMITSASEELAKRTPPPVDAGDTEPQRAALIRDFIAAEEEFVARTQFFIKHFILPLRLQNTRRWVQGVPPRAARLLDWFEDIANLHAQVLDALRTPPASPAAHSRRPSSQPISLVPMRAFLPRLEIYQPYIVTFVAVAGEVRRDESDFGEFVGLQEEQEENCST</sequence>
<proteinExistence type="predicted"/>
<feature type="compositionally biased region" description="Pro residues" evidence="1">
    <location>
        <begin position="17"/>
        <end position="31"/>
    </location>
</feature>
<name>D8Q798_SCHCM</name>
<evidence type="ECO:0000313" key="2">
    <source>
        <dbReference type="EMBL" id="EFI95995.1"/>
    </source>
</evidence>
<dbReference type="Proteomes" id="UP000007431">
    <property type="component" value="Unassembled WGS sequence"/>
</dbReference>
<feature type="compositionally biased region" description="Basic and acidic residues" evidence="1">
    <location>
        <begin position="227"/>
        <end position="238"/>
    </location>
</feature>
<feature type="region of interest" description="Disordered" evidence="1">
    <location>
        <begin position="703"/>
        <end position="775"/>
    </location>
</feature>
<dbReference type="InParanoid" id="D8Q798"/>
<dbReference type="eggNOG" id="ENOG502SNEZ">
    <property type="taxonomic scope" value="Eukaryota"/>
</dbReference>
<feature type="compositionally biased region" description="Acidic residues" evidence="1">
    <location>
        <begin position="554"/>
        <end position="566"/>
    </location>
</feature>
<dbReference type="Gene3D" id="1.20.900.10">
    <property type="entry name" value="Dbl homology (DH) domain"/>
    <property type="match status" value="1"/>
</dbReference>
<dbReference type="InterPro" id="IPR035899">
    <property type="entry name" value="DBL_dom_sf"/>
</dbReference>
<reference evidence="2 3" key="1">
    <citation type="journal article" date="2010" name="Nat. Biotechnol.">
        <title>Genome sequence of the model mushroom Schizophyllum commune.</title>
        <authorList>
            <person name="Ohm R.A."/>
            <person name="de Jong J.F."/>
            <person name="Lugones L.G."/>
            <person name="Aerts A."/>
            <person name="Kothe E."/>
            <person name="Stajich J.E."/>
            <person name="de Vries R.P."/>
            <person name="Record E."/>
            <person name="Levasseur A."/>
            <person name="Baker S.E."/>
            <person name="Bartholomew K.A."/>
            <person name="Coutinho P.M."/>
            <person name="Erdmann S."/>
            <person name="Fowler T.J."/>
            <person name="Gathman A.C."/>
            <person name="Lombard V."/>
            <person name="Henrissat B."/>
            <person name="Knabe N."/>
            <person name="Kuees U."/>
            <person name="Lilly W.W."/>
            <person name="Lindquist E."/>
            <person name="Lucas S."/>
            <person name="Magnuson J.K."/>
            <person name="Piumi F."/>
            <person name="Raudaskoski M."/>
            <person name="Salamov A."/>
            <person name="Schmutz J."/>
            <person name="Schwarze F.W.M.R."/>
            <person name="vanKuyk P.A."/>
            <person name="Horton J.S."/>
            <person name="Grigoriev I.V."/>
            <person name="Woesten H.A.B."/>
        </authorList>
    </citation>
    <scope>NUCLEOTIDE SEQUENCE [LARGE SCALE GENOMIC DNA]</scope>
    <source>
        <strain evidence="3">H4-8 / FGSC 9210</strain>
    </source>
</reference>
<feature type="compositionally biased region" description="Basic and acidic residues" evidence="1">
    <location>
        <begin position="365"/>
        <end position="385"/>
    </location>
</feature>
<dbReference type="EMBL" id="GL377307">
    <property type="protein sequence ID" value="EFI95995.1"/>
    <property type="molecule type" value="Genomic_DNA"/>
</dbReference>
<feature type="compositionally biased region" description="Low complexity" evidence="1">
    <location>
        <begin position="163"/>
        <end position="173"/>
    </location>
</feature>
<evidence type="ECO:0000256" key="1">
    <source>
        <dbReference type="SAM" id="MobiDB-lite"/>
    </source>
</evidence>
<feature type="compositionally biased region" description="Basic and acidic residues" evidence="1">
    <location>
        <begin position="49"/>
        <end position="69"/>
    </location>
</feature>
<accession>D8Q798</accession>
<keyword evidence="3" id="KW-1185">Reference proteome</keyword>
<feature type="compositionally biased region" description="Polar residues" evidence="1">
    <location>
        <begin position="412"/>
        <end position="421"/>
    </location>
</feature>
<organism evidence="3">
    <name type="scientific">Schizophyllum commune (strain H4-8 / FGSC 9210)</name>
    <name type="common">Split gill fungus</name>
    <dbReference type="NCBI Taxonomy" id="578458"/>
    <lineage>
        <taxon>Eukaryota</taxon>
        <taxon>Fungi</taxon>
        <taxon>Dikarya</taxon>
        <taxon>Basidiomycota</taxon>
        <taxon>Agaricomycotina</taxon>
        <taxon>Agaricomycetes</taxon>
        <taxon>Agaricomycetidae</taxon>
        <taxon>Agaricales</taxon>
        <taxon>Schizophyllaceae</taxon>
        <taxon>Schizophyllum</taxon>
    </lineage>
</organism>
<feature type="region of interest" description="Disordered" evidence="1">
    <location>
        <begin position="127"/>
        <end position="620"/>
    </location>
</feature>
<feature type="compositionally biased region" description="Basic and acidic residues" evidence="1">
    <location>
        <begin position="716"/>
        <end position="759"/>
    </location>
</feature>
<dbReference type="VEuPathDB" id="FungiDB:SCHCODRAFT_02545061"/>
<feature type="compositionally biased region" description="Polar residues" evidence="1">
    <location>
        <begin position="333"/>
        <end position="347"/>
    </location>
</feature>
<protein>
    <recommendedName>
        <fullName evidence="4">DH domain-containing protein</fullName>
    </recommendedName>
</protein>